<dbReference type="RefSeq" id="XP_004523903.1">
    <property type="nucleotide sequence ID" value="XM_004523846.3"/>
</dbReference>
<reference evidence="1" key="1">
    <citation type="submission" date="2013-07" db="EMBL/GenBank/DDBJ databases">
        <authorList>
            <person name="Geib S."/>
        </authorList>
    </citation>
    <scope>NUCLEOTIDE SEQUENCE</scope>
</reference>
<dbReference type="EMBL" id="GAMC01012325">
    <property type="protein sequence ID" value="JAB94230.1"/>
    <property type="molecule type" value="mRNA"/>
</dbReference>
<proteinExistence type="evidence at transcript level"/>
<accession>W8BLJ6</accession>
<dbReference type="GeneID" id="101461728"/>
<sequence length="179" mass="21439">MDKSEYEIQHFNFSVEQFSLERRHYLTKILSLSLQSVVEKLSMGNDETKEFLIQEKEIVQRKMLEDMEKYLCAIEEIDRSNFTIPEYVLLATDYGHTKQYTEEDESEVDKKIASMKREFLENSVMIESIKVENSKYEEIRQHVDDEEKIIVQVQKVLDRMDTQWEKAKQLVEETQSMLH</sequence>
<evidence type="ECO:0008006" key="2">
    <source>
        <dbReference type="Google" id="ProtNLM"/>
    </source>
</evidence>
<dbReference type="EMBL" id="GAMC01012324">
    <property type="protein sequence ID" value="JAB94231.1"/>
    <property type="molecule type" value="mRNA"/>
</dbReference>
<dbReference type="AlphaFoldDB" id="W8BLJ6"/>
<dbReference type="KEGG" id="ccat:101461728"/>
<protein>
    <recommendedName>
        <fullName evidence="2">Protein MIS12 homolog</fullName>
    </recommendedName>
</protein>
<organism evidence="1">
    <name type="scientific">Ceratitis capitata</name>
    <name type="common">Mediterranean fruit fly</name>
    <name type="synonym">Tephritis capitata</name>
    <dbReference type="NCBI Taxonomy" id="7213"/>
    <lineage>
        <taxon>Eukaryota</taxon>
        <taxon>Metazoa</taxon>
        <taxon>Ecdysozoa</taxon>
        <taxon>Arthropoda</taxon>
        <taxon>Hexapoda</taxon>
        <taxon>Insecta</taxon>
        <taxon>Pterygota</taxon>
        <taxon>Neoptera</taxon>
        <taxon>Endopterygota</taxon>
        <taxon>Diptera</taxon>
        <taxon>Brachycera</taxon>
        <taxon>Muscomorpha</taxon>
        <taxon>Tephritoidea</taxon>
        <taxon>Tephritidae</taxon>
        <taxon>Ceratitis</taxon>
        <taxon>Ceratitis</taxon>
    </lineage>
</organism>
<reference evidence="1" key="2">
    <citation type="journal article" date="2014" name="BMC Genomics">
        <title>A genomic perspective to assessing quality of mass-reared SIT flies used in Mediterranean fruit fly (Ceratitis capitata) eradication in California.</title>
        <authorList>
            <person name="Calla B."/>
            <person name="Hall B."/>
            <person name="Hou S."/>
            <person name="Geib S.M."/>
        </authorList>
    </citation>
    <scope>NUCLEOTIDE SEQUENCE</scope>
</reference>
<name>W8BLJ6_CERCA</name>
<evidence type="ECO:0000313" key="1">
    <source>
        <dbReference type="EMBL" id="JAB94231.1"/>
    </source>
</evidence>
<dbReference type="OrthoDB" id="1884855at2759"/>